<dbReference type="Proteomes" id="UP001161757">
    <property type="component" value="Unassembled WGS sequence"/>
</dbReference>
<feature type="compositionally biased region" description="Basic and acidic residues" evidence="1">
    <location>
        <begin position="99"/>
        <end position="108"/>
    </location>
</feature>
<evidence type="ECO:0000313" key="2">
    <source>
        <dbReference type="EMBL" id="KAJ8989557.1"/>
    </source>
</evidence>
<evidence type="ECO:0000256" key="1">
    <source>
        <dbReference type="SAM" id="MobiDB-lite"/>
    </source>
</evidence>
<name>A0AAN6EQA1_EXODE</name>
<protein>
    <submittedName>
        <fullName evidence="2">Uncharacterized protein</fullName>
    </submittedName>
</protein>
<feature type="region of interest" description="Disordered" evidence="1">
    <location>
        <begin position="88"/>
        <end position="129"/>
    </location>
</feature>
<proteinExistence type="predicted"/>
<feature type="compositionally biased region" description="Acidic residues" evidence="1">
    <location>
        <begin position="109"/>
        <end position="129"/>
    </location>
</feature>
<reference evidence="2" key="1">
    <citation type="submission" date="2023-01" db="EMBL/GenBank/DDBJ databases">
        <title>Exophiala dermititidis isolated from Cystic Fibrosis Patient.</title>
        <authorList>
            <person name="Kurbessoian T."/>
            <person name="Crocker A."/>
            <person name="Murante D."/>
            <person name="Hogan D.A."/>
            <person name="Stajich J.E."/>
        </authorList>
    </citation>
    <scope>NUCLEOTIDE SEQUENCE</scope>
    <source>
        <strain evidence="2">Ex8</strain>
    </source>
</reference>
<dbReference type="AlphaFoldDB" id="A0AAN6EQA1"/>
<sequence length="255" mass="28998">MSDVLLCRYLWGTADIWCLPGYIPQRRPLPRNAATFRELCSGFFMAQANPASHAGFKNRTTLNLDVLRSLEARCADEWNSEHLFSEERAGQPQMTFRGPDIDADRDNSDVDSDLDMNTDSDPDVDADSDTLSEKNFLRVQAMAQREEKLSALEFRRDFIKLEVAISEAAMARLDVARQFAEAQLDPTGNGAGHLHRAKYFVEWMVLRHFMLVALRKVHGALGSKSFLKRHQYELWDLVDPLWKSDGVLTGSHSSY</sequence>
<accession>A0AAN6EQA1</accession>
<gene>
    <name evidence="2" type="ORF">HRR80_006284</name>
</gene>
<dbReference type="EMBL" id="JAJGCB010000013">
    <property type="protein sequence ID" value="KAJ8989557.1"/>
    <property type="molecule type" value="Genomic_DNA"/>
</dbReference>
<comment type="caution">
    <text evidence="2">The sequence shown here is derived from an EMBL/GenBank/DDBJ whole genome shotgun (WGS) entry which is preliminary data.</text>
</comment>
<organism evidence="2 3">
    <name type="scientific">Exophiala dermatitidis</name>
    <name type="common">Black yeast-like fungus</name>
    <name type="synonym">Wangiella dermatitidis</name>
    <dbReference type="NCBI Taxonomy" id="5970"/>
    <lineage>
        <taxon>Eukaryota</taxon>
        <taxon>Fungi</taxon>
        <taxon>Dikarya</taxon>
        <taxon>Ascomycota</taxon>
        <taxon>Pezizomycotina</taxon>
        <taxon>Eurotiomycetes</taxon>
        <taxon>Chaetothyriomycetidae</taxon>
        <taxon>Chaetothyriales</taxon>
        <taxon>Herpotrichiellaceae</taxon>
        <taxon>Exophiala</taxon>
    </lineage>
</organism>
<evidence type="ECO:0000313" key="3">
    <source>
        <dbReference type="Proteomes" id="UP001161757"/>
    </source>
</evidence>